<gene>
    <name evidence="2" type="ordered locus">Atc_1408</name>
</gene>
<evidence type="ECO:0000313" key="3">
    <source>
        <dbReference type="Proteomes" id="UP000006135"/>
    </source>
</evidence>
<proteinExistence type="predicted"/>
<dbReference type="HOGENOM" id="CLU_033226_0_0_6"/>
<dbReference type="EMBL" id="CP002573">
    <property type="protein sequence ID" value="AEK58057.1"/>
    <property type="molecule type" value="Genomic_DNA"/>
</dbReference>
<dbReference type="STRING" id="990288.Atc_1408"/>
<dbReference type="GeneID" id="92931392"/>
<protein>
    <recommendedName>
        <fullName evidence="1">Flagellar hook-length control protein-like C-terminal domain-containing protein</fullName>
    </recommendedName>
</protein>
<dbReference type="RefSeq" id="WP_004871820.1">
    <property type="nucleotide sequence ID" value="NC_015850.1"/>
</dbReference>
<dbReference type="Proteomes" id="UP000006135">
    <property type="component" value="Chromosome"/>
</dbReference>
<dbReference type="InterPro" id="IPR021136">
    <property type="entry name" value="Flagellar_hook_control-like_C"/>
</dbReference>
<name>F9ZNQ6_ACICS</name>
<evidence type="ECO:0000259" key="1">
    <source>
        <dbReference type="Pfam" id="PF02120"/>
    </source>
</evidence>
<feature type="domain" description="Flagellar hook-length control protein-like C-terminal" evidence="1">
    <location>
        <begin position="340"/>
        <end position="403"/>
    </location>
</feature>
<dbReference type="KEGG" id="acu:Atc_1408"/>
<organism evidence="2 3">
    <name type="scientific">Acidithiobacillus caldus (strain SM-1)</name>
    <dbReference type="NCBI Taxonomy" id="990288"/>
    <lineage>
        <taxon>Bacteria</taxon>
        <taxon>Pseudomonadati</taxon>
        <taxon>Pseudomonadota</taxon>
        <taxon>Acidithiobacillia</taxon>
        <taxon>Acidithiobacillales</taxon>
        <taxon>Acidithiobacillaceae</taxon>
        <taxon>Acidithiobacillus</taxon>
    </lineage>
</organism>
<dbReference type="OrthoDB" id="5296742at2"/>
<keyword evidence="3" id="KW-1185">Reference proteome</keyword>
<evidence type="ECO:0000313" key="2">
    <source>
        <dbReference type="EMBL" id="AEK58057.1"/>
    </source>
</evidence>
<dbReference type="AlphaFoldDB" id="F9ZNQ6"/>
<accession>F9ZNQ6</accession>
<reference evidence="2 3" key="1">
    <citation type="journal article" date="2011" name="J. Genet. Genomics">
        <title>Unraveling the Acidithiobacillus caldus complete genome and its central metabolisms for carbon assimilation.</title>
        <authorList>
            <person name="You X.Y."/>
            <person name="Guo X."/>
            <person name="Zheng H.J."/>
            <person name="Zhang M.J."/>
            <person name="Liu L.J."/>
            <person name="Zhu Y.Q."/>
            <person name="Zhu B."/>
            <person name="Wang S.Y."/>
            <person name="Zhao G.P."/>
            <person name="Poetsch A."/>
            <person name="Jiang C.Y."/>
            <person name="Liu S.J."/>
        </authorList>
    </citation>
    <scope>NUCLEOTIDE SEQUENCE [LARGE SCALE GENOMIC DNA]</scope>
    <source>
        <strain evidence="2 3">SM-1</strain>
    </source>
</reference>
<dbReference type="Pfam" id="PF02120">
    <property type="entry name" value="Flg_hook"/>
    <property type="match status" value="1"/>
</dbReference>
<sequence>MSAAPVPGIGRLLADPAAGQPSADYTRTFTPGVLMEGQVLGQQGASTLVRVDGRVLAFTLPGSWAAGTRLSLQYLGSGSDGLRFLLRTAPAADAGPEQVSLSRDGQSLQSLLAKAPAQLQSPAPLLARPQIDPLPIAAALQRGLQQSGLFYESHLLAWTQGQWSQAALLQEPQGQLSSLLRGGALANPESGATAGAASGGPVATESFAEASLPPVTAVLAGRASMAATGMAQSTPNAGQKAADALARAVMPNGSVEQGTPQLASDTYRQMALLAGTPSSAATSQNLVASHLAPLVGQQLQTLAQQQLQWSGALWPGQWLEWKLRRGTDEAPGEDDGGAKQTAAEAIHWDSTLRLQLPHLGAVEARLRLHGQRLWLDLDGDQAATLQAAYGELHQALQALGLEVFRS</sequence>